<sequence length="675" mass="73970">MSGQPYVDVVGTADPWAVPPGWWERTRARVRELVADPRAGATQNWTSWPEDTRDTAPFLQNLAMSLGGYVAIFAGEYAQFPEQLVDEFLAPDQRREPLVARNWYMTDSEWPLFLLKYTSNDAAARLDALRLSQDCVELLAEVGPLAARAKVLLRIYDRVLNTPRLTDLHARAPFPEISRLWRHSLLTEDEFAVLPEIAGWAAALAWSYEGLEAAHAHIASVTARPESVSEVIASMALADGLDTLPAGLAVAVGSERFTAIAAAFERRSHGFDGAEWLQENRGWLARGMLAGEIDACRAWLAMAAQVSRVVAGLPGPPSPSACPDTIGFITDVEELFSVRRAHNPLVRSFGARRAERSAEHGAAPTVDSEVAGSLRARSQRSAEVEEDELDESIPEVEIGDPQGELAELVGLDPIKDRVRRLVAEAKADQLRHAAGMPAADRSRHMVFVGNPGTAKTTIARLLARIYAQLGTLANGHLIEASRVDLVGQYVGQTAPRVRRVFNRASGGVLFIDEAYSLIPPDAHRDFGVEAVATLLKLMEDRRDEVVVIVAGYPEEMDRFLASNPGLASRFPKTLTFTDYDDGELLEIFTRIAEQQGFRLGAGVAERFRALVPEPRPTNFGNGRFARNVFEEAVSIQAERLVGMDSPTPEDVRTLEPGDLPAEPPPDPPRLAGMYL</sequence>
<evidence type="ECO:0000313" key="6">
    <source>
        <dbReference type="EMBL" id="GAA3614353.1"/>
    </source>
</evidence>
<organism evidence="6 7">
    <name type="scientific">Microlunatus ginsengisoli</name>
    <dbReference type="NCBI Taxonomy" id="363863"/>
    <lineage>
        <taxon>Bacteria</taxon>
        <taxon>Bacillati</taxon>
        <taxon>Actinomycetota</taxon>
        <taxon>Actinomycetes</taxon>
        <taxon>Propionibacteriales</taxon>
        <taxon>Propionibacteriaceae</taxon>
        <taxon>Microlunatus</taxon>
    </lineage>
</organism>
<accession>A0ABP6ZMB3</accession>
<evidence type="ECO:0000256" key="3">
    <source>
        <dbReference type="ARBA" id="ARBA00022840"/>
    </source>
</evidence>
<dbReference type="Gene3D" id="1.10.8.60">
    <property type="match status" value="1"/>
</dbReference>
<evidence type="ECO:0000259" key="5">
    <source>
        <dbReference type="SMART" id="SM00382"/>
    </source>
</evidence>
<keyword evidence="2" id="KW-0547">Nucleotide-binding</keyword>
<dbReference type="InterPro" id="IPR041627">
    <property type="entry name" value="AAA_lid_6"/>
</dbReference>
<evidence type="ECO:0000256" key="4">
    <source>
        <dbReference type="SAM" id="MobiDB-lite"/>
    </source>
</evidence>
<dbReference type="InterPro" id="IPR050773">
    <property type="entry name" value="CbxX/CfxQ_RuBisCO_ESX"/>
</dbReference>
<dbReference type="SMART" id="SM00382">
    <property type="entry name" value="AAA"/>
    <property type="match status" value="1"/>
</dbReference>
<evidence type="ECO:0000313" key="7">
    <source>
        <dbReference type="Proteomes" id="UP001501490"/>
    </source>
</evidence>
<gene>
    <name evidence="6" type="ORF">GCM10022236_15330</name>
</gene>
<evidence type="ECO:0000256" key="2">
    <source>
        <dbReference type="ARBA" id="ARBA00022741"/>
    </source>
</evidence>
<dbReference type="PANTHER" id="PTHR43392">
    <property type="entry name" value="AAA-TYPE ATPASE FAMILY PROTEIN / ANKYRIN REPEAT FAMILY PROTEIN"/>
    <property type="match status" value="1"/>
</dbReference>
<keyword evidence="3" id="KW-0067">ATP-binding</keyword>
<feature type="domain" description="AAA+ ATPase" evidence="5">
    <location>
        <begin position="441"/>
        <end position="580"/>
    </location>
</feature>
<dbReference type="Pfam" id="PF17866">
    <property type="entry name" value="AAA_lid_6"/>
    <property type="match status" value="1"/>
</dbReference>
<dbReference type="SUPFAM" id="SSF52540">
    <property type="entry name" value="P-loop containing nucleoside triphosphate hydrolases"/>
    <property type="match status" value="1"/>
</dbReference>
<comment type="caution">
    <text evidence="6">The sequence shown here is derived from an EMBL/GenBank/DDBJ whole genome shotgun (WGS) entry which is preliminary data.</text>
</comment>
<dbReference type="Gene3D" id="3.40.50.300">
    <property type="entry name" value="P-loop containing nucleotide triphosphate hydrolases"/>
    <property type="match status" value="1"/>
</dbReference>
<dbReference type="Pfam" id="PF00004">
    <property type="entry name" value="AAA"/>
    <property type="match status" value="1"/>
</dbReference>
<feature type="region of interest" description="Disordered" evidence="4">
    <location>
        <begin position="352"/>
        <end position="393"/>
    </location>
</feature>
<dbReference type="PANTHER" id="PTHR43392:SF2">
    <property type="entry name" value="AAA-TYPE ATPASE FAMILY PROTEIN _ ANKYRIN REPEAT FAMILY PROTEIN"/>
    <property type="match status" value="1"/>
</dbReference>
<dbReference type="PRINTS" id="PR00819">
    <property type="entry name" value="CBXCFQXSUPER"/>
</dbReference>
<evidence type="ECO:0000256" key="1">
    <source>
        <dbReference type="ARBA" id="ARBA00010378"/>
    </source>
</evidence>
<keyword evidence="7" id="KW-1185">Reference proteome</keyword>
<dbReference type="InterPro" id="IPR003593">
    <property type="entry name" value="AAA+_ATPase"/>
</dbReference>
<dbReference type="EMBL" id="BAABAB010000010">
    <property type="protein sequence ID" value="GAA3614353.1"/>
    <property type="molecule type" value="Genomic_DNA"/>
</dbReference>
<proteinExistence type="inferred from homology"/>
<name>A0ABP6ZMB3_9ACTN</name>
<reference evidence="7" key="1">
    <citation type="journal article" date="2019" name="Int. J. Syst. Evol. Microbiol.">
        <title>The Global Catalogue of Microorganisms (GCM) 10K type strain sequencing project: providing services to taxonomists for standard genome sequencing and annotation.</title>
        <authorList>
            <consortium name="The Broad Institute Genomics Platform"/>
            <consortium name="The Broad Institute Genome Sequencing Center for Infectious Disease"/>
            <person name="Wu L."/>
            <person name="Ma J."/>
        </authorList>
    </citation>
    <scope>NUCLEOTIDE SEQUENCE [LARGE SCALE GENOMIC DNA]</scope>
    <source>
        <strain evidence="7">JCM 16929</strain>
    </source>
</reference>
<dbReference type="Proteomes" id="UP001501490">
    <property type="component" value="Unassembled WGS sequence"/>
</dbReference>
<comment type="similarity">
    <text evidence="1">Belongs to the CbxX/CfxQ family.</text>
</comment>
<dbReference type="InterPro" id="IPR003959">
    <property type="entry name" value="ATPase_AAA_core"/>
</dbReference>
<feature type="region of interest" description="Disordered" evidence="4">
    <location>
        <begin position="642"/>
        <end position="675"/>
    </location>
</feature>
<feature type="compositionally biased region" description="Acidic residues" evidence="4">
    <location>
        <begin position="384"/>
        <end position="393"/>
    </location>
</feature>
<dbReference type="InterPro" id="IPR027417">
    <property type="entry name" value="P-loop_NTPase"/>
</dbReference>
<protein>
    <recommendedName>
        <fullName evidence="5">AAA+ ATPase domain-containing protein</fullName>
    </recommendedName>
</protein>
<dbReference type="InterPro" id="IPR000641">
    <property type="entry name" value="CbxX/CfxQ"/>
</dbReference>